<organism evidence="1 2">
    <name type="scientific">Pipistrellus kuhlii</name>
    <name type="common">Kuhl's pipistrelle</name>
    <dbReference type="NCBI Taxonomy" id="59472"/>
    <lineage>
        <taxon>Eukaryota</taxon>
        <taxon>Metazoa</taxon>
        <taxon>Chordata</taxon>
        <taxon>Craniata</taxon>
        <taxon>Vertebrata</taxon>
        <taxon>Euteleostomi</taxon>
        <taxon>Mammalia</taxon>
        <taxon>Eutheria</taxon>
        <taxon>Laurasiatheria</taxon>
        <taxon>Chiroptera</taxon>
        <taxon>Yangochiroptera</taxon>
        <taxon>Vespertilionidae</taxon>
        <taxon>Pipistrellus</taxon>
    </lineage>
</organism>
<dbReference type="AlphaFoldDB" id="A0A7J8A8L3"/>
<dbReference type="Proteomes" id="UP000558488">
    <property type="component" value="Unassembled WGS sequence"/>
</dbReference>
<proteinExistence type="predicted"/>
<keyword evidence="2" id="KW-1185">Reference proteome</keyword>
<comment type="caution">
    <text evidence="1">The sequence shown here is derived from an EMBL/GenBank/DDBJ whole genome shotgun (WGS) entry which is preliminary data.</text>
</comment>
<gene>
    <name evidence="1" type="ORF">mPipKuh1_008868</name>
</gene>
<accession>A0A7J8A8L3</accession>
<sequence length="130" mass="14651">MPFISSCLISMTSTSSTVSNRSGGSGHPFIVPVLRSNGFNPLSMMLAVGLSYEAFIMMRYDPSLPILLRVFIKKGYWILSNTFSASIDMTVIFVPQFVYVLHHVYCFVDIVPSLHSQINPAWSWCMIFLM</sequence>
<reference evidence="1 2" key="1">
    <citation type="journal article" date="2020" name="Nature">
        <title>Six reference-quality genomes reveal evolution of bat adaptations.</title>
        <authorList>
            <person name="Jebb D."/>
            <person name="Huang Z."/>
            <person name="Pippel M."/>
            <person name="Hughes G.M."/>
            <person name="Lavrichenko K."/>
            <person name="Devanna P."/>
            <person name="Winkler S."/>
            <person name="Jermiin L.S."/>
            <person name="Skirmuntt E.C."/>
            <person name="Katzourakis A."/>
            <person name="Burkitt-Gray L."/>
            <person name="Ray D.A."/>
            <person name="Sullivan K.A.M."/>
            <person name="Roscito J.G."/>
            <person name="Kirilenko B.M."/>
            <person name="Davalos L.M."/>
            <person name="Corthals A.P."/>
            <person name="Power M.L."/>
            <person name="Jones G."/>
            <person name="Ransome R.D."/>
            <person name="Dechmann D.K.N."/>
            <person name="Locatelli A.G."/>
            <person name="Puechmaille S.J."/>
            <person name="Fedrigo O."/>
            <person name="Jarvis E.D."/>
            <person name="Hiller M."/>
            <person name="Vernes S.C."/>
            <person name="Myers E.W."/>
            <person name="Teeling E.C."/>
        </authorList>
    </citation>
    <scope>NUCLEOTIDE SEQUENCE [LARGE SCALE GENOMIC DNA]</scope>
    <source>
        <strain evidence="1">MPipKuh1</strain>
        <tissue evidence="1">Flight muscle</tissue>
    </source>
</reference>
<evidence type="ECO:0000313" key="2">
    <source>
        <dbReference type="Proteomes" id="UP000558488"/>
    </source>
</evidence>
<evidence type="ECO:0000313" key="1">
    <source>
        <dbReference type="EMBL" id="KAF6382506.1"/>
    </source>
</evidence>
<name>A0A7J8A8L3_PIPKU</name>
<dbReference type="EMBL" id="JACAGB010000002">
    <property type="protein sequence ID" value="KAF6382506.1"/>
    <property type="molecule type" value="Genomic_DNA"/>
</dbReference>
<protein>
    <submittedName>
        <fullName evidence="1">Uncharacterized protein</fullName>
    </submittedName>
</protein>